<dbReference type="Pfam" id="PF00687">
    <property type="entry name" value="Ribosomal_L1"/>
    <property type="match status" value="1"/>
</dbReference>
<protein>
    <recommendedName>
        <fullName evidence="10">Ribosomal L1 domain-containing protein 1</fullName>
    </recommendedName>
</protein>
<evidence type="ECO:0000256" key="3">
    <source>
        <dbReference type="ARBA" id="ARBA00022553"/>
    </source>
</evidence>
<dbReference type="FunFam" id="3.40.50.790:FF:000004">
    <property type="entry name" value="Ribosomal L1 domain-containing 1-like 1"/>
    <property type="match status" value="1"/>
</dbReference>
<dbReference type="AlphaFoldDB" id="A0A8K0NV31"/>
<evidence type="ECO:0000256" key="6">
    <source>
        <dbReference type="ARBA" id="ARBA00023054"/>
    </source>
</evidence>
<keyword evidence="6" id="KW-0175">Coiled coil</keyword>
<accession>A0A8K0NV31</accession>
<keyword evidence="7" id="KW-0539">Nucleus</keyword>
<evidence type="ECO:0000256" key="5">
    <source>
        <dbReference type="ARBA" id="ARBA00022990"/>
    </source>
</evidence>
<comment type="similarity">
    <text evidence="9">Belongs to the universal ribosomal protein uL1 family. Highly divergent.</text>
</comment>
<comment type="subcellular location">
    <subcellularLocation>
        <location evidence="1">Nucleus</location>
        <location evidence="1">Nucleolus</location>
    </subcellularLocation>
</comment>
<dbReference type="EMBL" id="KZ308147">
    <property type="protein sequence ID" value="KAG8222948.1"/>
    <property type="molecule type" value="Genomic_DNA"/>
</dbReference>
<dbReference type="GO" id="GO:0005730">
    <property type="term" value="C:nucleolus"/>
    <property type="evidence" value="ECO:0007669"/>
    <property type="project" value="UniProtKB-SubCell"/>
</dbReference>
<dbReference type="SUPFAM" id="SSF56808">
    <property type="entry name" value="Ribosomal protein L1"/>
    <property type="match status" value="1"/>
</dbReference>
<evidence type="ECO:0000256" key="4">
    <source>
        <dbReference type="ARBA" id="ARBA00022843"/>
    </source>
</evidence>
<evidence type="ECO:0000256" key="11">
    <source>
        <dbReference type="SAM" id="MobiDB-lite"/>
    </source>
</evidence>
<evidence type="ECO:0000256" key="2">
    <source>
        <dbReference type="ARBA" id="ARBA00022499"/>
    </source>
</evidence>
<evidence type="ECO:0000256" key="7">
    <source>
        <dbReference type="ARBA" id="ARBA00023242"/>
    </source>
</evidence>
<dbReference type="Proteomes" id="UP000792457">
    <property type="component" value="Unassembled WGS sequence"/>
</dbReference>
<keyword evidence="13" id="KW-1185">Reference proteome</keyword>
<evidence type="ECO:0000256" key="9">
    <source>
        <dbReference type="ARBA" id="ARBA00061550"/>
    </source>
</evidence>
<feature type="region of interest" description="Disordered" evidence="11">
    <location>
        <begin position="1"/>
        <end position="27"/>
    </location>
</feature>
<proteinExistence type="inferred from homology"/>
<sequence length="266" mass="30479">MVKKRVEKGKSTKEHETDTFPKGYDPEQVRSGVKALFTAVEKDESKKKSLFSGEGDFVLIQVSCVRIPKLTRKNYRFPLPHGFLKDTSEVCLFVRNLQGNKDLEYEETVRHYKNLLSEAGVTSVHEVISVNQLKQEYKTYEMKRRLAARFDFFLGDAVVNDWLNGLVGKNFHRCKKIPNPVKLDSSDLKAEIDRALHKTTMVVTGHGDNFGVKLKKGEEQKSSQEEWNDLKKGIITMLEQEVGTINKKEARKSWINHDMLGKMEGS</sequence>
<keyword evidence="4" id="KW-0832">Ubl conjugation</keyword>
<evidence type="ECO:0000256" key="8">
    <source>
        <dbReference type="ARBA" id="ARBA00054167"/>
    </source>
</evidence>
<dbReference type="OrthoDB" id="10251727at2759"/>
<dbReference type="InterPro" id="IPR016095">
    <property type="entry name" value="Ribosomal_uL1_3-a/b-sand"/>
</dbReference>
<evidence type="ECO:0000256" key="10">
    <source>
        <dbReference type="ARBA" id="ARBA00070787"/>
    </source>
</evidence>
<keyword evidence="5" id="KW-0007">Acetylation</keyword>
<organism evidence="12 13">
    <name type="scientific">Ladona fulva</name>
    <name type="common">Scarce chaser dragonfly</name>
    <name type="synonym">Libellula fulva</name>
    <dbReference type="NCBI Taxonomy" id="123851"/>
    <lineage>
        <taxon>Eukaryota</taxon>
        <taxon>Metazoa</taxon>
        <taxon>Ecdysozoa</taxon>
        <taxon>Arthropoda</taxon>
        <taxon>Hexapoda</taxon>
        <taxon>Insecta</taxon>
        <taxon>Pterygota</taxon>
        <taxon>Palaeoptera</taxon>
        <taxon>Odonata</taxon>
        <taxon>Epiprocta</taxon>
        <taxon>Anisoptera</taxon>
        <taxon>Libelluloidea</taxon>
        <taxon>Libellulidae</taxon>
        <taxon>Ladona</taxon>
    </lineage>
</organism>
<reference evidence="12" key="1">
    <citation type="submission" date="2013-04" db="EMBL/GenBank/DDBJ databases">
        <authorList>
            <person name="Qu J."/>
            <person name="Murali S.C."/>
            <person name="Bandaranaike D."/>
            <person name="Bellair M."/>
            <person name="Blankenburg K."/>
            <person name="Chao H."/>
            <person name="Dinh H."/>
            <person name="Doddapaneni H."/>
            <person name="Downs B."/>
            <person name="Dugan-Rocha S."/>
            <person name="Elkadiri S."/>
            <person name="Gnanaolivu R.D."/>
            <person name="Hernandez B."/>
            <person name="Javaid M."/>
            <person name="Jayaseelan J.C."/>
            <person name="Lee S."/>
            <person name="Li M."/>
            <person name="Ming W."/>
            <person name="Munidasa M."/>
            <person name="Muniz J."/>
            <person name="Nguyen L."/>
            <person name="Ongeri F."/>
            <person name="Osuji N."/>
            <person name="Pu L.-L."/>
            <person name="Puazo M."/>
            <person name="Qu C."/>
            <person name="Quiroz J."/>
            <person name="Raj R."/>
            <person name="Weissenberger G."/>
            <person name="Xin Y."/>
            <person name="Zou X."/>
            <person name="Han Y."/>
            <person name="Richards S."/>
            <person name="Worley K."/>
            <person name="Muzny D."/>
            <person name="Gibbs R."/>
        </authorList>
    </citation>
    <scope>NUCLEOTIDE SEQUENCE</scope>
    <source>
        <strain evidence="12">Sampled in the wild</strain>
    </source>
</reference>
<comment type="function">
    <text evidence="8">Regulates cellular senescence through inhibition of PTEN translation. Acts as a pro-apoptotic regulator in response to DNA damage.</text>
</comment>
<reference evidence="12" key="2">
    <citation type="submission" date="2017-10" db="EMBL/GenBank/DDBJ databases">
        <title>Ladona fulva Genome sequencing and assembly.</title>
        <authorList>
            <person name="Murali S."/>
            <person name="Richards S."/>
            <person name="Bandaranaike D."/>
            <person name="Bellair M."/>
            <person name="Blankenburg K."/>
            <person name="Chao H."/>
            <person name="Dinh H."/>
            <person name="Doddapaneni H."/>
            <person name="Dugan-Rocha S."/>
            <person name="Elkadiri S."/>
            <person name="Gnanaolivu R."/>
            <person name="Hernandez B."/>
            <person name="Skinner E."/>
            <person name="Javaid M."/>
            <person name="Lee S."/>
            <person name="Li M."/>
            <person name="Ming W."/>
            <person name="Munidasa M."/>
            <person name="Muniz J."/>
            <person name="Nguyen L."/>
            <person name="Hughes D."/>
            <person name="Osuji N."/>
            <person name="Pu L.-L."/>
            <person name="Puazo M."/>
            <person name="Qu C."/>
            <person name="Quiroz J."/>
            <person name="Raj R."/>
            <person name="Weissenberger G."/>
            <person name="Xin Y."/>
            <person name="Zou X."/>
            <person name="Han Y."/>
            <person name="Worley K."/>
            <person name="Muzny D."/>
            <person name="Gibbs R."/>
        </authorList>
    </citation>
    <scope>NUCLEOTIDE SEQUENCE</scope>
    <source>
        <strain evidence="12">Sampled in the wild</strain>
    </source>
</reference>
<comment type="caution">
    <text evidence="12">The sequence shown here is derived from an EMBL/GenBank/DDBJ whole genome shotgun (WGS) entry which is preliminary data.</text>
</comment>
<dbReference type="InterPro" id="IPR028364">
    <property type="entry name" value="Ribosomal_uL1/biogenesis"/>
</dbReference>
<dbReference type="Gene3D" id="3.40.50.790">
    <property type="match status" value="1"/>
</dbReference>
<keyword evidence="2" id="KW-1017">Isopeptide bond</keyword>
<gene>
    <name evidence="12" type="ORF">J437_LFUL000243</name>
</gene>
<evidence type="ECO:0000256" key="1">
    <source>
        <dbReference type="ARBA" id="ARBA00004604"/>
    </source>
</evidence>
<keyword evidence="3" id="KW-0597">Phosphoprotein</keyword>
<evidence type="ECO:0000313" key="13">
    <source>
        <dbReference type="Proteomes" id="UP000792457"/>
    </source>
</evidence>
<feature type="compositionally biased region" description="Basic and acidic residues" evidence="11">
    <location>
        <begin position="8"/>
        <end position="27"/>
    </location>
</feature>
<evidence type="ECO:0000313" key="12">
    <source>
        <dbReference type="EMBL" id="KAG8222948.1"/>
    </source>
</evidence>
<dbReference type="InterPro" id="IPR023674">
    <property type="entry name" value="Ribosomal_uL1-like"/>
</dbReference>
<name>A0A8K0NV31_LADFU</name>